<organism evidence="3 4">
    <name type="scientific">Marine Group I thaumarchaeote SCGC AAA799-B03</name>
    <dbReference type="NCBI Taxonomy" id="1502289"/>
    <lineage>
        <taxon>Archaea</taxon>
        <taxon>Nitrososphaerota</taxon>
        <taxon>Marine Group I</taxon>
    </lineage>
</organism>
<feature type="domain" description="Glycosyl transferase family 1" evidence="1">
    <location>
        <begin position="195"/>
        <end position="361"/>
    </location>
</feature>
<sequence>MKILLLNHNQIGYGTYWRVYFLAKNLANQGFKVTMIAASGSEFDSKIRVEKITQNFDLLTLPRLKFGKYWSGQEYRLLLTIVKILRIDYDILHAFTVAQPQIALPALIGKWLKKKKLIVDWDDAWHQGFTTYHSFPVKNILNYCELKTPLHADFVTVSSDFLHEKAVSLGIAQDKIAQIPNGCNSEDIIPISKYEARKKLNLKDEKILVSMGHTYADTMDFMLDTYDLVLKKYPATKLFLLSKLNLDESLKKRISNTGNIIMTGEIPFEKFKYYLSAADIFLLPMKDTNIEKARFPIRFGDYLCAGRPIVSNAVGMVKKIIEQESCGIVSSVDNPKEMSDSIIWLINNPKQCEEMGIKSRQVAEGILAWENITKKLSQIYEKLG</sequence>
<gene>
    <name evidence="3" type="ORF">AAA799B03_00115</name>
</gene>
<reference evidence="3 4" key="1">
    <citation type="submission" date="2014-06" db="EMBL/GenBank/DDBJ databases">
        <authorList>
            <person name="Ngugi D.K."/>
            <person name="Blom J."/>
            <person name="Alam I."/>
            <person name="Rashid M."/>
            <person name="Baalawi W."/>
            <person name="Zhang G."/>
            <person name="Hikmawan T."/>
            <person name="Guan Y."/>
            <person name="Antunes A."/>
            <person name="Siam R."/>
            <person name="El-Dorry H."/>
            <person name="Bajic V."/>
            <person name="Stingl U."/>
        </authorList>
    </citation>
    <scope>NUCLEOTIDE SEQUENCE [LARGE SCALE GENOMIC DNA]</scope>
    <source>
        <strain evidence="3">SCGC AAA799-B03</strain>
    </source>
</reference>
<dbReference type="Pfam" id="PF13439">
    <property type="entry name" value="Glyco_transf_4"/>
    <property type="match status" value="1"/>
</dbReference>
<dbReference type="EMBL" id="JOTA01000002">
    <property type="protein sequence ID" value="KFM22215.1"/>
    <property type="molecule type" value="Genomic_DNA"/>
</dbReference>
<evidence type="ECO:0000259" key="2">
    <source>
        <dbReference type="Pfam" id="PF13439"/>
    </source>
</evidence>
<dbReference type="Gene3D" id="3.40.50.2000">
    <property type="entry name" value="Glycogen Phosphorylase B"/>
    <property type="match status" value="2"/>
</dbReference>
<protein>
    <submittedName>
        <fullName evidence="3">Glycoprotein 3-alpha-L-fucosyltransferase</fullName>
        <ecNumber evidence="3">2.4.1.214</ecNumber>
    </submittedName>
</protein>
<dbReference type="EC" id="2.4.1.214" evidence="3"/>
<proteinExistence type="predicted"/>
<dbReference type="GO" id="GO:0018392">
    <property type="term" value="F:glycoprotein 3-alpha-L-fucosyltransferase activity"/>
    <property type="evidence" value="ECO:0007669"/>
    <property type="project" value="UniProtKB-EC"/>
</dbReference>
<dbReference type="InterPro" id="IPR001296">
    <property type="entry name" value="Glyco_trans_1"/>
</dbReference>
<dbReference type="SUPFAM" id="SSF53756">
    <property type="entry name" value="UDP-Glycosyltransferase/glycogen phosphorylase"/>
    <property type="match status" value="1"/>
</dbReference>
<dbReference type="Pfam" id="PF00534">
    <property type="entry name" value="Glycos_transf_1"/>
    <property type="match status" value="1"/>
</dbReference>
<dbReference type="InterPro" id="IPR028098">
    <property type="entry name" value="Glyco_trans_4-like_N"/>
</dbReference>
<dbReference type="CDD" id="cd03794">
    <property type="entry name" value="GT4_WbuB-like"/>
    <property type="match status" value="1"/>
</dbReference>
<dbReference type="PANTHER" id="PTHR12526:SF637">
    <property type="entry name" value="GLYCOSYLTRANSFERASE EPSF-RELATED"/>
    <property type="match status" value="1"/>
</dbReference>
<keyword evidence="4" id="KW-1185">Reference proteome</keyword>
<accession>A0A087S911</accession>
<comment type="caution">
    <text evidence="3">The sequence shown here is derived from an EMBL/GenBank/DDBJ whole genome shotgun (WGS) entry which is preliminary data.</text>
</comment>
<feature type="domain" description="Glycosyltransferase subfamily 4-like N-terminal" evidence="2">
    <location>
        <begin position="18"/>
        <end position="186"/>
    </location>
</feature>
<dbReference type="PATRIC" id="fig|1502289.3.peg.126"/>
<dbReference type="Proteomes" id="UP000029384">
    <property type="component" value="Unassembled WGS sequence"/>
</dbReference>
<name>A0A087S911_9ARCH</name>
<keyword evidence="3" id="KW-0808">Transferase</keyword>
<dbReference type="PANTHER" id="PTHR12526">
    <property type="entry name" value="GLYCOSYLTRANSFERASE"/>
    <property type="match status" value="1"/>
</dbReference>
<evidence type="ECO:0000313" key="4">
    <source>
        <dbReference type="Proteomes" id="UP000029384"/>
    </source>
</evidence>
<evidence type="ECO:0000313" key="3">
    <source>
        <dbReference type="EMBL" id="KFM22215.1"/>
    </source>
</evidence>
<keyword evidence="3" id="KW-0328">Glycosyltransferase</keyword>
<dbReference type="AlphaFoldDB" id="A0A087S911"/>
<evidence type="ECO:0000259" key="1">
    <source>
        <dbReference type="Pfam" id="PF00534"/>
    </source>
</evidence>